<dbReference type="GeneID" id="56135925"/>
<sequence length="100" mass="11149">MERMPELSENAALLIASLEASVLYRASIADAQSFDGTRATDFVNKDRRALIKYVAALETQAAKQANPDAQIAKMKEQLKKLRKKNKELRAVAPGRSYILK</sequence>
<dbReference type="KEGG" id="vg:56135925"/>
<proteinExistence type="predicted"/>
<dbReference type="RefSeq" id="YP_009903649.1">
    <property type="nucleotide sequence ID" value="NC_049849.1"/>
</dbReference>
<protein>
    <submittedName>
        <fullName evidence="1">Uncharacterized protein</fullName>
    </submittedName>
</protein>
<dbReference type="EMBL" id="MN094788">
    <property type="protein sequence ID" value="QDH83468.1"/>
    <property type="molecule type" value="Genomic_DNA"/>
</dbReference>
<organism evidence="1 2">
    <name type="scientific">Achromobacter phage Motura</name>
    <dbReference type="NCBI Taxonomy" id="2591403"/>
    <lineage>
        <taxon>Viruses</taxon>
        <taxon>Duplodnaviria</taxon>
        <taxon>Heunggongvirae</taxon>
        <taxon>Uroviricota</taxon>
        <taxon>Caudoviricetes</taxon>
        <taxon>Moturavirus</taxon>
        <taxon>Moturavirus motura</taxon>
    </lineage>
</organism>
<accession>A0A514CSL4</accession>
<dbReference type="Proteomes" id="UP000320799">
    <property type="component" value="Segment"/>
</dbReference>
<reference evidence="1 2" key="1">
    <citation type="submission" date="2019-06" db="EMBL/GenBank/DDBJ databases">
        <authorList>
            <person name="Kincaid V.D."/>
            <person name="Fuller A."/>
            <person name="Hodges K."/>
            <person name="Bansal M."/>
            <person name="Essig J."/>
            <person name="Johnson A."/>
        </authorList>
    </citation>
    <scope>NUCLEOTIDE SEQUENCE [LARGE SCALE GENOMIC DNA]</scope>
</reference>
<evidence type="ECO:0000313" key="1">
    <source>
        <dbReference type="EMBL" id="QDH83468.1"/>
    </source>
</evidence>
<keyword evidence="2" id="KW-1185">Reference proteome</keyword>
<evidence type="ECO:0000313" key="2">
    <source>
        <dbReference type="Proteomes" id="UP000320799"/>
    </source>
</evidence>
<name>A0A514CSL4_9CAUD</name>